<dbReference type="AlphaFoldDB" id="A0AAJ0BA98"/>
<protein>
    <submittedName>
        <fullName evidence="1">Uncharacterized protein</fullName>
    </submittedName>
</protein>
<gene>
    <name evidence="1" type="ORF">QBC47DRAFT_390074</name>
</gene>
<organism evidence="1 2">
    <name type="scientific">Echria macrotheca</name>
    <dbReference type="NCBI Taxonomy" id="438768"/>
    <lineage>
        <taxon>Eukaryota</taxon>
        <taxon>Fungi</taxon>
        <taxon>Dikarya</taxon>
        <taxon>Ascomycota</taxon>
        <taxon>Pezizomycotina</taxon>
        <taxon>Sordariomycetes</taxon>
        <taxon>Sordariomycetidae</taxon>
        <taxon>Sordariales</taxon>
        <taxon>Schizotheciaceae</taxon>
        <taxon>Echria</taxon>
    </lineage>
</organism>
<comment type="caution">
    <text evidence="1">The sequence shown here is derived from an EMBL/GenBank/DDBJ whole genome shotgun (WGS) entry which is preliminary data.</text>
</comment>
<sequence length="78" mass="8733">MGFSKLLIATRCAQMTLATWRTILGLIPQFLIPKSVVATVLRSPSFIELVSKWLKRLKTDRGCFCSSSSFVCNSSFFP</sequence>
<proteinExistence type="predicted"/>
<keyword evidence="2" id="KW-1185">Reference proteome</keyword>
<evidence type="ECO:0000313" key="1">
    <source>
        <dbReference type="EMBL" id="KAK1752241.1"/>
    </source>
</evidence>
<evidence type="ECO:0000313" key="2">
    <source>
        <dbReference type="Proteomes" id="UP001239445"/>
    </source>
</evidence>
<reference evidence="1" key="1">
    <citation type="submission" date="2023-06" db="EMBL/GenBank/DDBJ databases">
        <title>Genome-scale phylogeny and comparative genomics of the fungal order Sordariales.</title>
        <authorList>
            <consortium name="Lawrence Berkeley National Laboratory"/>
            <person name="Hensen N."/>
            <person name="Bonometti L."/>
            <person name="Westerberg I."/>
            <person name="Brannstrom I.O."/>
            <person name="Guillou S."/>
            <person name="Cros-Aarteil S."/>
            <person name="Calhoun S."/>
            <person name="Haridas S."/>
            <person name="Kuo A."/>
            <person name="Mondo S."/>
            <person name="Pangilinan J."/>
            <person name="Riley R."/>
            <person name="Labutti K."/>
            <person name="Andreopoulos B."/>
            <person name="Lipzen A."/>
            <person name="Chen C."/>
            <person name="Yanf M."/>
            <person name="Daum C."/>
            <person name="Ng V."/>
            <person name="Clum A."/>
            <person name="Steindorff A."/>
            <person name="Ohm R."/>
            <person name="Martin F."/>
            <person name="Silar P."/>
            <person name="Natvig D."/>
            <person name="Lalanne C."/>
            <person name="Gautier V."/>
            <person name="Ament-Velasquez S.L."/>
            <person name="Kruys A."/>
            <person name="Hutchinson M.I."/>
            <person name="Powell A.J."/>
            <person name="Barry K."/>
            <person name="Miller A.N."/>
            <person name="Grigoriev I.V."/>
            <person name="Debuchy R."/>
            <person name="Gladieux P."/>
            <person name="Thoren M.H."/>
            <person name="Johannesson H."/>
        </authorList>
    </citation>
    <scope>NUCLEOTIDE SEQUENCE</scope>
    <source>
        <strain evidence="1">PSN4</strain>
    </source>
</reference>
<dbReference type="EMBL" id="MU839840">
    <property type="protein sequence ID" value="KAK1752241.1"/>
    <property type="molecule type" value="Genomic_DNA"/>
</dbReference>
<dbReference type="Proteomes" id="UP001239445">
    <property type="component" value="Unassembled WGS sequence"/>
</dbReference>
<accession>A0AAJ0BA98</accession>
<name>A0AAJ0BA98_9PEZI</name>